<accession>A0A0R3UQ24</accession>
<reference evidence="3" key="1">
    <citation type="submission" date="2017-02" db="UniProtKB">
        <authorList>
            <consortium name="WormBaseParasite"/>
        </authorList>
    </citation>
    <scope>IDENTIFICATION</scope>
</reference>
<dbReference type="EMBL" id="UXSR01005906">
    <property type="protein sequence ID" value="VDD83966.1"/>
    <property type="molecule type" value="Genomic_DNA"/>
</dbReference>
<evidence type="ECO:0000313" key="3">
    <source>
        <dbReference type="WBParaSite" id="MCOS_0000996801-mRNA-1"/>
    </source>
</evidence>
<evidence type="ECO:0000313" key="1">
    <source>
        <dbReference type="EMBL" id="VDD83966.1"/>
    </source>
</evidence>
<organism evidence="3">
    <name type="scientific">Mesocestoides corti</name>
    <name type="common">Flatworm</name>
    <dbReference type="NCBI Taxonomy" id="53468"/>
    <lineage>
        <taxon>Eukaryota</taxon>
        <taxon>Metazoa</taxon>
        <taxon>Spiralia</taxon>
        <taxon>Lophotrochozoa</taxon>
        <taxon>Platyhelminthes</taxon>
        <taxon>Cestoda</taxon>
        <taxon>Eucestoda</taxon>
        <taxon>Cyclophyllidea</taxon>
        <taxon>Mesocestoididae</taxon>
        <taxon>Mesocestoides</taxon>
    </lineage>
</organism>
<dbReference type="Proteomes" id="UP000267029">
    <property type="component" value="Unassembled WGS sequence"/>
</dbReference>
<gene>
    <name evidence="1" type="ORF">MCOS_LOCUS9969</name>
</gene>
<sequence>MLPLRQSLYTVAGALILNTTFRLALPSTPKFGLFGHPKSHARCIFFGTFISETIFKALPDTKLSAFLWVKMDQVNADSTAA</sequence>
<name>A0A0R3UQ24_MESCO</name>
<dbReference type="WBParaSite" id="MCOS_0000996801-mRNA-1">
    <property type="protein sequence ID" value="MCOS_0000996801-mRNA-1"/>
    <property type="gene ID" value="MCOS_0000996801"/>
</dbReference>
<proteinExistence type="predicted"/>
<reference evidence="1 2" key="2">
    <citation type="submission" date="2018-10" db="EMBL/GenBank/DDBJ databases">
        <authorList>
            <consortium name="Pathogen Informatics"/>
        </authorList>
    </citation>
    <scope>NUCLEOTIDE SEQUENCE [LARGE SCALE GENOMIC DNA]</scope>
</reference>
<dbReference type="AlphaFoldDB" id="A0A0R3UQ24"/>
<keyword evidence="2" id="KW-1185">Reference proteome</keyword>
<evidence type="ECO:0000313" key="2">
    <source>
        <dbReference type="Proteomes" id="UP000267029"/>
    </source>
</evidence>
<protein>
    <submittedName>
        <fullName evidence="3">Secreted protein</fullName>
    </submittedName>
</protein>